<dbReference type="EMBL" id="LT799839">
    <property type="protein sequence ID" value="SLK10373.1"/>
    <property type="molecule type" value="Genomic_DNA"/>
</dbReference>
<dbReference type="InterPro" id="IPR003848">
    <property type="entry name" value="DUF218"/>
</dbReference>
<evidence type="ECO:0000313" key="4">
    <source>
        <dbReference type="Proteomes" id="UP000190476"/>
    </source>
</evidence>
<dbReference type="STRING" id="1351755.CCH01_00570"/>
<sequence>MKKGKLGSCIKRMMKVIMVLIIISIIIILTIINHVQGYGEKYILNLEDLPKNSDAIIVLGAGVKDDGNPSDILVDRLETSLEVYKEDKSNTFILTGDHGRENYNEVKAMKDYIMKNDINEKHVFMDHAGFSTYDSMYRAKEIFKVDKAIIVTNKYHLPRALYIARKLGIEAYGIPSDIRRYLFIDSYKKREKLAQLKDFIYVNILKPKPTFLGDEIPVSSSDGRVTDDEVEL</sequence>
<name>A0A1U6IQT2_9CLOT</name>
<dbReference type="RefSeq" id="WP_079481001.1">
    <property type="nucleotide sequence ID" value="NZ_CBML010000007.1"/>
</dbReference>
<dbReference type="AlphaFoldDB" id="A0A1U6IQT2"/>
<evidence type="ECO:0000256" key="1">
    <source>
        <dbReference type="SAM" id="Phobius"/>
    </source>
</evidence>
<dbReference type="InterPro" id="IPR051599">
    <property type="entry name" value="Cell_Envelope_Assoc"/>
</dbReference>
<keyword evidence="1" id="KW-1133">Transmembrane helix</keyword>
<dbReference type="Proteomes" id="UP000190476">
    <property type="component" value="Chromosome I"/>
</dbReference>
<keyword evidence="1" id="KW-0812">Transmembrane</keyword>
<feature type="transmembrane region" description="Helical" evidence="1">
    <location>
        <begin position="12"/>
        <end position="32"/>
    </location>
</feature>
<dbReference type="OrthoDB" id="9782395at2"/>
<dbReference type="Pfam" id="PF02698">
    <property type="entry name" value="DUF218"/>
    <property type="match status" value="1"/>
</dbReference>
<dbReference type="PANTHER" id="PTHR30336:SF6">
    <property type="entry name" value="INTEGRAL MEMBRANE PROTEIN"/>
    <property type="match status" value="1"/>
</dbReference>
<dbReference type="GeneID" id="66300280"/>
<evidence type="ECO:0000313" key="3">
    <source>
        <dbReference type="EMBL" id="SLK10373.1"/>
    </source>
</evidence>
<protein>
    <recommendedName>
        <fullName evidence="2">DUF218 domain-containing protein</fullName>
    </recommendedName>
</protein>
<reference evidence="4" key="1">
    <citation type="submission" date="2017-03" db="EMBL/GenBank/DDBJ databases">
        <authorList>
            <person name="Falquet L."/>
            <person name="Falquet L."/>
        </authorList>
    </citation>
    <scope>NUCLEOTIDE SEQUENCE [LARGE SCALE GENOMIC DNA]</scope>
</reference>
<organism evidence="3 4">
    <name type="scientific">Clostridium chauvoei JF4335</name>
    <dbReference type="NCBI Taxonomy" id="1351755"/>
    <lineage>
        <taxon>Bacteria</taxon>
        <taxon>Bacillati</taxon>
        <taxon>Bacillota</taxon>
        <taxon>Clostridia</taxon>
        <taxon>Eubacteriales</taxon>
        <taxon>Clostridiaceae</taxon>
        <taxon>Clostridium</taxon>
    </lineage>
</organism>
<dbReference type="CDD" id="cd06259">
    <property type="entry name" value="YdcF-like"/>
    <property type="match status" value="1"/>
</dbReference>
<accession>A0A1U6IQT2</accession>
<keyword evidence="4" id="KW-1185">Reference proteome</keyword>
<proteinExistence type="predicted"/>
<feature type="domain" description="DUF218" evidence="2">
    <location>
        <begin position="54"/>
        <end position="180"/>
    </location>
</feature>
<keyword evidence="1" id="KW-0472">Membrane</keyword>
<dbReference type="PANTHER" id="PTHR30336">
    <property type="entry name" value="INNER MEMBRANE PROTEIN, PROBABLE PERMEASE"/>
    <property type="match status" value="1"/>
</dbReference>
<gene>
    <name evidence="3" type="ORF">CCH01_00570</name>
</gene>
<evidence type="ECO:0000259" key="2">
    <source>
        <dbReference type="Pfam" id="PF02698"/>
    </source>
</evidence>
<dbReference type="GO" id="GO:0005886">
    <property type="term" value="C:plasma membrane"/>
    <property type="evidence" value="ECO:0007669"/>
    <property type="project" value="TreeGrafter"/>
</dbReference>